<proteinExistence type="inferred from homology"/>
<dbReference type="GO" id="GO:0005732">
    <property type="term" value="C:sno(s)RNA-containing ribonucleoprotein complex"/>
    <property type="evidence" value="ECO:0007669"/>
    <property type="project" value="InterPro"/>
</dbReference>
<dbReference type="GeneID" id="19881210"/>
<comment type="similarity">
    <text evidence="6">Belongs to the MPP10 family.</text>
</comment>
<dbReference type="OMA" id="IMDYIAM"/>
<evidence type="ECO:0000256" key="6">
    <source>
        <dbReference type="ARBA" id="ARBA00029455"/>
    </source>
</evidence>
<dbReference type="GO" id="GO:0034457">
    <property type="term" value="C:Mpp10 complex"/>
    <property type="evidence" value="ECO:0007669"/>
    <property type="project" value="InterPro"/>
</dbReference>
<dbReference type="InParanoid" id="L2GP37"/>
<sequence>MDPKNIERHLISEKDWSLKGEIRASGRPVNSLLKADVDFETRLINIPITKDENSLIFKYITQRYREKTFDNYEFKELKPKIEEEAYDLELIETNKEIFELYEKIETSIKKMYCGS</sequence>
<dbReference type="PANTHER" id="PTHR17039:SF0">
    <property type="entry name" value="U3 SMALL NUCLEOLAR RIBONUCLEOPROTEIN PROTEIN MPP10"/>
    <property type="match status" value="1"/>
</dbReference>
<evidence type="ECO:0000313" key="7">
    <source>
        <dbReference type="EMBL" id="ELA42394.1"/>
    </source>
</evidence>
<keyword evidence="4" id="KW-0539">Nucleus</keyword>
<keyword evidence="8" id="KW-1185">Reference proteome</keyword>
<dbReference type="OrthoDB" id="445326at2759"/>
<keyword evidence="2" id="KW-0690">Ribosome biogenesis</keyword>
<organism evidence="7 8">
    <name type="scientific">Vittaforma corneae (strain ATCC 50505)</name>
    <name type="common">Microsporidian parasite</name>
    <name type="synonym">Nosema corneum</name>
    <dbReference type="NCBI Taxonomy" id="993615"/>
    <lineage>
        <taxon>Eukaryota</taxon>
        <taxon>Fungi</taxon>
        <taxon>Fungi incertae sedis</taxon>
        <taxon>Microsporidia</taxon>
        <taxon>Nosematidae</taxon>
        <taxon>Vittaforma</taxon>
    </lineage>
</organism>
<dbReference type="Proteomes" id="UP000011082">
    <property type="component" value="Unassembled WGS sequence"/>
</dbReference>
<evidence type="ECO:0000256" key="3">
    <source>
        <dbReference type="ARBA" id="ARBA00022552"/>
    </source>
</evidence>
<protein>
    <submittedName>
        <fullName evidence="7">Uncharacterized protein</fullName>
    </submittedName>
</protein>
<comment type="subcellular location">
    <subcellularLocation>
        <location evidence="1">Nucleus</location>
        <location evidence="1">Nucleolus</location>
    </subcellularLocation>
</comment>
<keyword evidence="5" id="KW-0687">Ribonucleoprotein</keyword>
<dbReference type="AlphaFoldDB" id="L2GP37"/>
<accession>L2GP37</accession>
<dbReference type="HOGENOM" id="CLU_2110813_0_0_1"/>
<dbReference type="GO" id="GO:0006364">
    <property type="term" value="P:rRNA processing"/>
    <property type="evidence" value="ECO:0007669"/>
    <property type="project" value="UniProtKB-KW"/>
</dbReference>
<dbReference type="PANTHER" id="PTHR17039">
    <property type="entry name" value="U3 SMALL NUCLEOLAR RIBONUCLEOPROTEIN PROTEIN MPP10"/>
    <property type="match status" value="1"/>
</dbReference>
<dbReference type="GO" id="GO:0032040">
    <property type="term" value="C:small-subunit processome"/>
    <property type="evidence" value="ECO:0007669"/>
    <property type="project" value="TreeGrafter"/>
</dbReference>
<gene>
    <name evidence="7" type="ORF">VICG_00493</name>
</gene>
<dbReference type="Pfam" id="PF04006">
    <property type="entry name" value="Mpp10"/>
    <property type="match status" value="1"/>
</dbReference>
<keyword evidence="3" id="KW-0698">rRNA processing</keyword>
<dbReference type="EMBL" id="JH370132">
    <property type="protein sequence ID" value="ELA42394.1"/>
    <property type="molecule type" value="Genomic_DNA"/>
</dbReference>
<evidence type="ECO:0000256" key="1">
    <source>
        <dbReference type="ARBA" id="ARBA00004604"/>
    </source>
</evidence>
<evidence type="ECO:0000256" key="5">
    <source>
        <dbReference type="ARBA" id="ARBA00023274"/>
    </source>
</evidence>
<name>L2GP37_VITCO</name>
<reference evidence="8" key="1">
    <citation type="submission" date="2011-05" db="EMBL/GenBank/DDBJ databases">
        <title>The genome sequence of Vittaforma corneae strain ATCC 50505.</title>
        <authorList>
            <consortium name="The Broad Institute Genome Sequencing Platform"/>
            <person name="Cuomo C."/>
            <person name="Didier E."/>
            <person name="Bowers L."/>
            <person name="Young S.K."/>
            <person name="Zeng Q."/>
            <person name="Gargeya S."/>
            <person name="Fitzgerald M."/>
            <person name="Haas B."/>
            <person name="Abouelleil A."/>
            <person name="Alvarado L."/>
            <person name="Arachchi H.M."/>
            <person name="Berlin A."/>
            <person name="Chapman S.B."/>
            <person name="Gearin G."/>
            <person name="Goldberg J."/>
            <person name="Griggs A."/>
            <person name="Gujja S."/>
            <person name="Hansen M."/>
            <person name="Heiman D."/>
            <person name="Howarth C."/>
            <person name="Larimer J."/>
            <person name="Lui A."/>
            <person name="MacDonald P.J.P."/>
            <person name="McCowen C."/>
            <person name="Montmayeur A."/>
            <person name="Murphy C."/>
            <person name="Neiman D."/>
            <person name="Pearson M."/>
            <person name="Priest M."/>
            <person name="Roberts A."/>
            <person name="Saif S."/>
            <person name="Shea T."/>
            <person name="Sisk P."/>
            <person name="Stolte C."/>
            <person name="Sykes S."/>
            <person name="Wortman J."/>
            <person name="Nusbaum C."/>
            <person name="Birren B."/>
        </authorList>
    </citation>
    <scope>NUCLEOTIDE SEQUENCE [LARGE SCALE GENOMIC DNA]</scope>
    <source>
        <strain evidence="8">ATCC 50505</strain>
    </source>
</reference>
<dbReference type="VEuPathDB" id="MicrosporidiaDB:VICG_00493"/>
<evidence type="ECO:0000256" key="2">
    <source>
        <dbReference type="ARBA" id="ARBA00022517"/>
    </source>
</evidence>
<evidence type="ECO:0000313" key="8">
    <source>
        <dbReference type="Proteomes" id="UP000011082"/>
    </source>
</evidence>
<evidence type="ECO:0000256" key="4">
    <source>
        <dbReference type="ARBA" id="ARBA00023242"/>
    </source>
</evidence>
<dbReference type="InterPro" id="IPR012173">
    <property type="entry name" value="Mpp10"/>
</dbReference>
<dbReference type="RefSeq" id="XP_007603945.1">
    <property type="nucleotide sequence ID" value="XM_007603883.1"/>
</dbReference>
<dbReference type="STRING" id="993615.L2GP37"/>